<protein>
    <submittedName>
        <fullName evidence="2">Uncharacterized protein</fullName>
    </submittedName>
</protein>
<keyword evidence="3" id="KW-1185">Reference proteome</keyword>
<gene>
    <name evidence="2" type="ORF">CRG98_018113</name>
</gene>
<comment type="caution">
    <text evidence="2">The sequence shown here is derived from an EMBL/GenBank/DDBJ whole genome shotgun (WGS) entry which is preliminary data.</text>
</comment>
<evidence type="ECO:0000313" key="3">
    <source>
        <dbReference type="Proteomes" id="UP000233551"/>
    </source>
</evidence>
<dbReference type="EMBL" id="PGOL01001031">
    <property type="protein sequence ID" value="PKI61488.1"/>
    <property type="molecule type" value="Genomic_DNA"/>
</dbReference>
<feature type="compositionally biased region" description="Polar residues" evidence="1">
    <location>
        <begin position="70"/>
        <end position="84"/>
    </location>
</feature>
<name>A0A2I0JYS9_PUNGR</name>
<dbReference type="AlphaFoldDB" id="A0A2I0JYS9"/>
<reference evidence="2 3" key="1">
    <citation type="submission" date="2017-11" db="EMBL/GenBank/DDBJ databases">
        <title>De-novo sequencing of pomegranate (Punica granatum L.) genome.</title>
        <authorList>
            <person name="Akparov Z."/>
            <person name="Amiraslanov A."/>
            <person name="Hajiyeva S."/>
            <person name="Abbasov M."/>
            <person name="Kaur K."/>
            <person name="Hamwieh A."/>
            <person name="Solovyev V."/>
            <person name="Salamov A."/>
            <person name="Braich B."/>
            <person name="Kosarev P."/>
            <person name="Mahmoud A."/>
            <person name="Hajiyev E."/>
            <person name="Babayeva S."/>
            <person name="Izzatullayeva V."/>
            <person name="Mammadov A."/>
            <person name="Mammadov A."/>
            <person name="Sharifova S."/>
            <person name="Ojaghi J."/>
            <person name="Eynullazada K."/>
            <person name="Bayramov B."/>
            <person name="Abdulazimova A."/>
            <person name="Shahmuradov I."/>
        </authorList>
    </citation>
    <scope>NUCLEOTIDE SEQUENCE [LARGE SCALE GENOMIC DNA]</scope>
    <source>
        <strain evidence="3">cv. AG2017</strain>
        <tissue evidence="2">Leaf</tissue>
    </source>
</reference>
<organism evidence="2 3">
    <name type="scientific">Punica granatum</name>
    <name type="common">Pomegranate</name>
    <dbReference type="NCBI Taxonomy" id="22663"/>
    <lineage>
        <taxon>Eukaryota</taxon>
        <taxon>Viridiplantae</taxon>
        <taxon>Streptophyta</taxon>
        <taxon>Embryophyta</taxon>
        <taxon>Tracheophyta</taxon>
        <taxon>Spermatophyta</taxon>
        <taxon>Magnoliopsida</taxon>
        <taxon>eudicotyledons</taxon>
        <taxon>Gunneridae</taxon>
        <taxon>Pentapetalae</taxon>
        <taxon>rosids</taxon>
        <taxon>malvids</taxon>
        <taxon>Myrtales</taxon>
        <taxon>Lythraceae</taxon>
        <taxon>Punica</taxon>
    </lineage>
</organism>
<evidence type="ECO:0000313" key="2">
    <source>
        <dbReference type="EMBL" id="PKI61488.1"/>
    </source>
</evidence>
<feature type="region of interest" description="Disordered" evidence="1">
    <location>
        <begin position="51"/>
        <end position="88"/>
    </location>
</feature>
<proteinExistence type="predicted"/>
<accession>A0A2I0JYS9</accession>
<evidence type="ECO:0000256" key="1">
    <source>
        <dbReference type="SAM" id="MobiDB-lite"/>
    </source>
</evidence>
<dbReference type="Proteomes" id="UP000233551">
    <property type="component" value="Unassembled WGS sequence"/>
</dbReference>
<sequence>MKRKINVSAKKKQGIYFKRRKNNAHLKRRNNLILVLTTPLQTNARKALEEKINKEPNSINKGSKPALASNHRTSSLMKYSSSAQPAARQPLGQAPLNVQQPLINWNNPQQVIQEIYEPTLRRVDRLLYRKPYPDWIDRVHEFPRGIKMLDFSPFFSGEDVPSFKEQIARFLSQYNVVATNDYLKLRLFSNSLTG</sequence>